<accession>A0A2X4UJ92</accession>
<dbReference type="Proteomes" id="UP000248897">
    <property type="component" value="Chromosome 1"/>
</dbReference>
<evidence type="ECO:0000313" key="2">
    <source>
        <dbReference type="EMBL" id="SQI32990.1"/>
    </source>
</evidence>
<dbReference type="InterPro" id="IPR024230">
    <property type="entry name" value="GspL_cyto_dom"/>
</dbReference>
<dbReference type="Gene3D" id="3.30.420.380">
    <property type="match status" value="1"/>
</dbReference>
<dbReference type="Gene3D" id="3.30.420.370">
    <property type="match status" value="1"/>
</dbReference>
<dbReference type="Pfam" id="PF05134">
    <property type="entry name" value="T2SSL"/>
    <property type="match status" value="1"/>
</dbReference>
<organism evidence="2 3">
    <name type="scientific">Serratia plymuthica</name>
    <dbReference type="NCBI Taxonomy" id="82996"/>
    <lineage>
        <taxon>Bacteria</taxon>
        <taxon>Pseudomonadati</taxon>
        <taxon>Pseudomonadota</taxon>
        <taxon>Gammaproteobacteria</taxon>
        <taxon>Enterobacterales</taxon>
        <taxon>Yersiniaceae</taxon>
        <taxon>Serratia</taxon>
    </lineage>
</organism>
<proteinExistence type="predicted"/>
<protein>
    <submittedName>
        <fullName evidence="2">Type II secretory pathway, component PulL</fullName>
    </submittedName>
</protein>
<dbReference type="AlphaFoldDB" id="A0A2X4UJ92"/>
<reference evidence="2 3" key="1">
    <citation type="submission" date="2018-06" db="EMBL/GenBank/DDBJ databases">
        <authorList>
            <consortium name="Pathogen Informatics"/>
            <person name="Doyle S."/>
        </authorList>
    </citation>
    <scope>NUCLEOTIDE SEQUENCE [LARGE SCALE GENOMIC DNA]</scope>
    <source>
        <strain evidence="2 3">NCTC12961</strain>
    </source>
</reference>
<sequence>MQTWCERLRACGLHADKMLPDVLALPLPGECSVAYWPDRWLIRTGKWQGMQLPCAWEDTELPVTPDLCIHAVAVCPRHGRADPAQGIRYGNWRTKPGAARATCCRGNLNPPQMAAVYSGKDRLCVDIGQLFVVGLRFVPSTEGRASRKADGRFISAFVAGAAANGFAR</sequence>
<evidence type="ECO:0000259" key="1">
    <source>
        <dbReference type="Pfam" id="PF05134"/>
    </source>
</evidence>
<dbReference type="EMBL" id="LS483469">
    <property type="protein sequence ID" value="SQI32990.1"/>
    <property type="molecule type" value="Genomic_DNA"/>
</dbReference>
<gene>
    <name evidence="2" type="ORF">NCTC12961_01327</name>
</gene>
<name>A0A2X4UJ92_SERPL</name>
<evidence type="ECO:0000313" key="3">
    <source>
        <dbReference type="Proteomes" id="UP000248897"/>
    </source>
</evidence>
<feature type="domain" description="GspL cytoplasmic actin-ATPase-like" evidence="1">
    <location>
        <begin position="1"/>
        <end position="96"/>
    </location>
</feature>